<dbReference type="SUPFAM" id="SSF52440">
    <property type="entry name" value="PreATP-grasp domain"/>
    <property type="match status" value="1"/>
</dbReference>
<evidence type="ECO:0000256" key="4">
    <source>
        <dbReference type="ARBA" id="ARBA00013255"/>
    </source>
</evidence>
<dbReference type="GO" id="GO:0009113">
    <property type="term" value="P:purine nucleobase biosynthetic process"/>
    <property type="evidence" value="ECO:0007669"/>
    <property type="project" value="InterPro"/>
</dbReference>
<dbReference type="SUPFAM" id="SSF51246">
    <property type="entry name" value="Rudiment single hybrid motif"/>
    <property type="match status" value="1"/>
</dbReference>
<evidence type="ECO:0000256" key="10">
    <source>
        <dbReference type="ARBA" id="ARBA00022840"/>
    </source>
</evidence>
<dbReference type="Gene3D" id="3.90.600.10">
    <property type="entry name" value="Phosphoribosylglycinamide synthetase, C-terminal domain"/>
    <property type="match status" value="1"/>
</dbReference>
<sequence length="422" mass="45168">MKVLVVGGGGREHALVWKISQSPKVTKVYCAPGNAGMAQIAECVAISVEDIDGLLTFAQQEGIDMTVVGPEAPLTMGLADKFRVAGLKVFGPSRQAAELEGSKVMAKELMSKYNIPTAKYAKFTDAGSAIEYIKETGAPCVVKADGLAAGKGVVVARDEETAINAVRMMMEDKAFGQAGDMIIIEECLEGEEVSILAFTDGKTVVPMVSSQDHKRVFDNDEGPNTGGMGAYSPAPVYTDELHRQVMEKILKPTVQGMAQEGRLYEGVLYAGLMITKDGPKVLEFNVRFGDPETQAVLTRLDSDLVEIMEAVIDKRLHEVNIRWKPEAAVCVVLAAGGYPGSYKKGDPITGLDDAAREAIVFHAGTGLQDGRIVTSGGRVLGVTALGPSIPAAIENAYKAVGKIHFDNMHYRKDIGQKALRHL</sequence>
<keyword evidence="6 17" id="KW-0436">Ligase</keyword>
<dbReference type="AlphaFoldDB" id="D5XD50"/>
<dbReference type="UniPathway" id="UPA00074">
    <property type="reaction ID" value="UER00125"/>
</dbReference>
<evidence type="ECO:0000256" key="13">
    <source>
        <dbReference type="ARBA" id="ARBA00038345"/>
    </source>
</evidence>
<evidence type="ECO:0000256" key="12">
    <source>
        <dbReference type="ARBA" id="ARBA00023211"/>
    </source>
</evidence>
<dbReference type="InterPro" id="IPR011761">
    <property type="entry name" value="ATP-grasp"/>
</dbReference>
<evidence type="ECO:0000313" key="20">
    <source>
        <dbReference type="EMBL" id="ADG81698.1"/>
    </source>
</evidence>
<dbReference type="FunFam" id="3.40.50.20:FF:000006">
    <property type="entry name" value="Phosphoribosylamine--glycine ligase, chloroplastic"/>
    <property type="match status" value="1"/>
</dbReference>
<dbReference type="GO" id="GO:0046872">
    <property type="term" value="F:metal ion binding"/>
    <property type="evidence" value="ECO:0007669"/>
    <property type="project" value="UniProtKB-KW"/>
</dbReference>
<evidence type="ECO:0000256" key="16">
    <source>
        <dbReference type="ARBA" id="ARBA00079592"/>
    </source>
</evidence>
<proteinExistence type="inferred from homology"/>
<name>D5XD50_THEPJ</name>
<dbReference type="FunFam" id="3.90.600.10:FF:000001">
    <property type="entry name" value="Trifunctional purine biosynthetic protein adenosine-3"/>
    <property type="match status" value="1"/>
</dbReference>
<dbReference type="KEGG" id="tjr:TherJR_0831"/>
<dbReference type="PANTHER" id="PTHR43472:SF1">
    <property type="entry name" value="PHOSPHORIBOSYLAMINE--GLYCINE LIGASE, CHLOROPLASTIC"/>
    <property type="match status" value="1"/>
</dbReference>
<dbReference type="Gene3D" id="3.30.1490.20">
    <property type="entry name" value="ATP-grasp fold, A domain"/>
    <property type="match status" value="1"/>
</dbReference>
<dbReference type="eggNOG" id="COG0151">
    <property type="taxonomic scope" value="Bacteria"/>
</dbReference>
<keyword evidence="11" id="KW-0460">Magnesium</keyword>
<dbReference type="Pfam" id="PF02844">
    <property type="entry name" value="GARS_N"/>
    <property type="match status" value="1"/>
</dbReference>
<evidence type="ECO:0000313" key="21">
    <source>
        <dbReference type="Proteomes" id="UP000002377"/>
    </source>
</evidence>
<dbReference type="GO" id="GO:0006189">
    <property type="term" value="P:'de novo' IMP biosynthetic process"/>
    <property type="evidence" value="ECO:0007669"/>
    <property type="project" value="UniProtKB-UniRule"/>
</dbReference>
<dbReference type="PANTHER" id="PTHR43472">
    <property type="entry name" value="PHOSPHORIBOSYLAMINE--GLYCINE LIGASE"/>
    <property type="match status" value="1"/>
</dbReference>
<dbReference type="Gene3D" id="3.30.470.20">
    <property type="entry name" value="ATP-grasp fold, B domain"/>
    <property type="match status" value="1"/>
</dbReference>
<dbReference type="HOGENOM" id="CLU_027420_3_1_9"/>
<evidence type="ECO:0000256" key="11">
    <source>
        <dbReference type="ARBA" id="ARBA00022842"/>
    </source>
</evidence>
<evidence type="ECO:0000256" key="9">
    <source>
        <dbReference type="ARBA" id="ARBA00022755"/>
    </source>
</evidence>
<dbReference type="SMART" id="SM01210">
    <property type="entry name" value="GARS_C"/>
    <property type="match status" value="1"/>
</dbReference>
<evidence type="ECO:0000256" key="3">
    <source>
        <dbReference type="ARBA" id="ARBA00005174"/>
    </source>
</evidence>
<dbReference type="InterPro" id="IPR013815">
    <property type="entry name" value="ATP_grasp_subdomain_1"/>
</dbReference>
<keyword evidence="21" id="KW-1185">Reference proteome</keyword>
<dbReference type="GO" id="GO:0004637">
    <property type="term" value="F:phosphoribosylamine-glycine ligase activity"/>
    <property type="evidence" value="ECO:0007669"/>
    <property type="project" value="UniProtKB-UniRule"/>
</dbReference>
<comment type="cofactor">
    <cofactor evidence="1">
        <name>Mn(2+)</name>
        <dbReference type="ChEBI" id="CHEBI:29035"/>
    </cofactor>
</comment>
<dbReference type="InterPro" id="IPR020561">
    <property type="entry name" value="PRibGlycinamid_synth_ATP-grasp"/>
</dbReference>
<evidence type="ECO:0000256" key="7">
    <source>
        <dbReference type="ARBA" id="ARBA00022723"/>
    </source>
</evidence>
<dbReference type="InterPro" id="IPR020559">
    <property type="entry name" value="PRibGlycinamide_synth_CS"/>
</dbReference>
<dbReference type="EMBL" id="CP002028">
    <property type="protein sequence ID" value="ADG81698.1"/>
    <property type="molecule type" value="Genomic_DNA"/>
</dbReference>
<accession>D5XD50</accession>
<dbReference type="InterPro" id="IPR020562">
    <property type="entry name" value="PRibGlycinamide_synth_N"/>
</dbReference>
<dbReference type="NCBIfam" id="TIGR00877">
    <property type="entry name" value="purD"/>
    <property type="match status" value="1"/>
</dbReference>
<keyword evidence="8 18" id="KW-0547">Nucleotide-binding</keyword>
<dbReference type="GO" id="GO:0005524">
    <property type="term" value="F:ATP binding"/>
    <property type="evidence" value="ECO:0007669"/>
    <property type="project" value="UniProtKB-UniRule"/>
</dbReference>
<protein>
    <recommendedName>
        <fullName evidence="5 17">Phosphoribosylamine--glycine ligase</fullName>
        <ecNumber evidence="4 17">6.3.4.13</ecNumber>
    </recommendedName>
    <alternativeName>
        <fullName evidence="16 17">GARS</fullName>
    </alternativeName>
    <alternativeName>
        <fullName evidence="14 17">Glycinamide ribonucleotide synthetase</fullName>
    </alternativeName>
    <alternativeName>
        <fullName evidence="15 17">Phosphoribosylglycinamide synthetase</fullName>
    </alternativeName>
</protein>
<dbReference type="PROSITE" id="PS00184">
    <property type="entry name" value="GARS"/>
    <property type="match status" value="1"/>
</dbReference>
<dbReference type="HAMAP" id="MF_00138">
    <property type="entry name" value="GARS"/>
    <property type="match status" value="1"/>
</dbReference>
<dbReference type="InterPro" id="IPR000115">
    <property type="entry name" value="PRibGlycinamide_synth"/>
</dbReference>
<comment type="cofactor">
    <cofactor evidence="2">
        <name>Mg(2+)</name>
        <dbReference type="ChEBI" id="CHEBI:18420"/>
    </cofactor>
</comment>
<dbReference type="Pfam" id="PF01071">
    <property type="entry name" value="GARS_A"/>
    <property type="match status" value="1"/>
</dbReference>
<dbReference type="InterPro" id="IPR016185">
    <property type="entry name" value="PreATP-grasp_dom_sf"/>
</dbReference>
<evidence type="ECO:0000256" key="6">
    <source>
        <dbReference type="ARBA" id="ARBA00022598"/>
    </source>
</evidence>
<evidence type="ECO:0000256" key="8">
    <source>
        <dbReference type="ARBA" id="ARBA00022741"/>
    </source>
</evidence>
<dbReference type="STRING" id="635013.TherJR_0831"/>
<evidence type="ECO:0000256" key="15">
    <source>
        <dbReference type="ARBA" id="ARBA00042864"/>
    </source>
</evidence>
<dbReference type="FunFam" id="3.30.470.20:FF:000031">
    <property type="entry name" value="Phosphoribosylamine--glycine ligase"/>
    <property type="match status" value="1"/>
</dbReference>
<evidence type="ECO:0000256" key="17">
    <source>
        <dbReference type="HAMAP-Rule" id="MF_00138"/>
    </source>
</evidence>
<evidence type="ECO:0000256" key="1">
    <source>
        <dbReference type="ARBA" id="ARBA00001936"/>
    </source>
</evidence>
<comment type="catalytic activity">
    <reaction evidence="17">
        <text>5-phospho-beta-D-ribosylamine + glycine + ATP = N(1)-(5-phospho-beta-D-ribosyl)glycinamide + ADP + phosphate + H(+)</text>
        <dbReference type="Rhea" id="RHEA:17453"/>
        <dbReference type="ChEBI" id="CHEBI:15378"/>
        <dbReference type="ChEBI" id="CHEBI:30616"/>
        <dbReference type="ChEBI" id="CHEBI:43474"/>
        <dbReference type="ChEBI" id="CHEBI:57305"/>
        <dbReference type="ChEBI" id="CHEBI:58681"/>
        <dbReference type="ChEBI" id="CHEBI:143788"/>
        <dbReference type="ChEBI" id="CHEBI:456216"/>
        <dbReference type="EC" id="6.3.4.13"/>
    </reaction>
</comment>
<dbReference type="Proteomes" id="UP000002377">
    <property type="component" value="Chromosome"/>
</dbReference>
<dbReference type="OrthoDB" id="9807240at2"/>
<dbReference type="FunFam" id="3.30.1490.20:FF:000006">
    <property type="entry name" value="phosphoribosylamine--glycine ligase, chloroplastic-like"/>
    <property type="match status" value="1"/>
</dbReference>
<evidence type="ECO:0000256" key="14">
    <source>
        <dbReference type="ARBA" id="ARBA00042242"/>
    </source>
</evidence>
<dbReference type="RefSeq" id="WP_013119719.1">
    <property type="nucleotide sequence ID" value="NC_014152.1"/>
</dbReference>
<dbReference type="SUPFAM" id="SSF56059">
    <property type="entry name" value="Glutathione synthetase ATP-binding domain-like"/>
    <property type="match status" value="1"/>
</dbReference>
<keyword evidence="10 18" id="KW-0067">ATP-binding</keyword>
<reference evidence="20 21" key="1">
    <citation type="submission" date="2010-05" db="EMBL/GenBank/DDBJ databases">
        <title>Complete sequence of Thermincola sp. JR.</title>
        <authorList>
            <consortium name="US DOE Joint Genome Institute"/>
            <person name="Lucas S."/>
            <person name="Copeland A."/>
            <person name="Lapidus A."/>
            <person name="Cheng J.-F."/>
            <person name="Bruce D."/>
            <person name="Goodwin L."/>
            <person name="Pitluck S."/>
            <person name="Chertkov O."/>
            <person name="Detter J.C."/>
            <person name="Han C."/>
            <person name="Tapia R."/>
            <person name="Land M."/>
            <person name="Hauser L."/>
            <person name="Kyrpides N."/>
            <person name="Mikhailova N."/>
            <person name="Hazen T.C."/>
            <person name="Woyke T."/>
        </authorList>
    </citation>
    <scope>NUCLEOTIDE SEQUENCE [LARGE SCALE GENOMIC DNA]</scope>
    <source>
        <strain evidence="20 21">JR</strain>
    </source>
</reference>
<dbReference type="SMART" id="SM01209">
    <property type="entry name" value="GARS_A"/>
    <property type="match status" value="1"/>
</dbReference>
<dbReference type="InterPro" id="IPR037123">
    <property type="entry name" value="PRibGlycinamide_synth_C_sf"/>
</dbReference>
<evidence type="ECO:0000259" key="19">
    <source>
        <dbReference type="PROSITE" id="PS50975"/>
    </source>
</evidence>
<comment type="similarity">
    <text evidence="13 17">Belongs to the GARS family.</text>
</comment>
<keyword evidence="12" id="KW-0464">Manganese</keyword>
<dbReference type="Pfam" id="PF02843">
    <property type="entry name" value="GARS_C"/>
    <property type="match status" value="1"/>
</dbReference>
<organism evidence="20 21">
    <name type="scientific">Thermincola potens (strain JR)</name>
    <dbReference type="NCBI Taxonomy" id="635013"/>
    <lineage>
        <taxon>Bacteria</taxon>
        <taxon>Bacillati</taxon>
        <taxon>Bacillota</taxon>
        <taxon>Clostridia</taxon>
        <taxon>Eubacteriales</taxon>
        <taxon>Thermincolaceae</taxon>
        <taxon>Thermincola</taxon>
    </lineage>
</organism>
<dbReference type="PROSITE" id="PS50975">
    <property type="entry name" value="ATP_GRASP"/>
    <property type="match status" value="1"/>
</dbReference>
<dbReference type="InterPro" id="IPR011054">
    <property type="entry name" value="Rudment_hybrid_motif"/>
</dbReference>
<dbReference type="EC" id="6.3.4.13" evidence="4 17"/>
<comment type="pathway">
    <text evidence="3 17">Purine metabolism; IMP biosynthesis via de novo pathway; N(1)-(5-phospho-D-ribosyl)glycinamide from 5-phospho-alpha-D-ribose 1-diphosphate: step 2/2.</text>
</comment>
<keyword evidence="9 17" id="KW-0658">Purine biosynthesis</keyword>
<feature type="domain" description="ATP-grasp" evidence="19">
    <location>
        <begin position="107"/>
        <end position="313"/>
    </location>
</feature>
<evidence type="ECO:0000256" key="2">
    <source>
        <dbReference type="ARBA" id="ARBA00001946"/>
    </source>
</evidence>
<evidence type="ECO:0000256" key="18">
    <source>
        <dbReference type="PROSITE-ProRule" id="PRU00409"/>
    </source>
</evidence>
<gene>
    <name evidence="17" type="primary">purD</name>
    <name evidence="20" type="ordered locus">TherJR_0831</name>
</gene>
<keyword evidence="7" id="KW-0479">Metal-binding</keyword>
<evidence type="ECO:0000256" key="5">
    <source>
        <dbReference type="ARBA" id="ARBA00020605"/>
    </source>
</evidence>
<dbReference type="Gene3D" id="3.40.50.20">
    <property type="match status" value="1"/>
</dbReference>
<dbReference type="InterPro" id="IPR020560">
    <property type="entry name" value="PRibGlycinamide_synth_C-dom"/>
</dbReference>